<dbReference type="GO" id="GO:0008094">
    <property type="term" value="F:ATP-dependent activity, acting on DNA"/>
    <property type="evidence" value="ECO:0007669"/>
    <property type="project" value="TreeGrafter"/>
</dbReference>
<dbReference type="InterPro" id="IPR027417">
    <property type="entry name" value="P-loop_NTPase"/>
</dbReference>
<keyword evidence="6" id="KW-0347">Helicase</keyword>
<dbReference type="EMBL" id="JH993050">
    <property type="protein sequence ID" value="EKX38257.1"/>
    <property type="molecule type" value="Genomic_DNA"/>
</dbReference>
<evidence type="ECO:0000256" key="8">
    <source>
        <dbReference type="ARBA" id="ARBA00022840"/>
    </source>
</evidence>
<dbReference type="CDD" id="cd16567">
    <property type="entry name" value="RING-HC_RAD16-like"/>
    <property type="match status" value="1"/>
</dbReference>
<reference evidence="14" key="3">
    <citation type="submission" date="2015-06" db="UniProtKB">
        <authorList>
            <consortium name="EnsemblProtists"/>
        </authorList>
    </citation>
    <scope>IDENTIFICATION</scope>
</reference>
<keyword evidence="7" id="KW-0862">Zinc</keyword>
<dbReference type="InterPro" id="IPR017907">
    <property type="entry name" value="Znf_RING_CS"/>
</dbReference>
<evidence type="ECO:0000256" key="9">
    <source>
        <dbReference type="PROSITE-ProRule" id="PRU00175"/>
    </source>
</evidence>
<dbReference type="GO" id="GO:0004386">
    <property type="term" value="F:helicase activity"/>
    <property type="evidence" value="ECO:0007669"/>
    <property type="project" value="UniProtKB-KW"/>
</dbReference>
<dbReference type="Pfam" id="PF00271">
    <property type="entry name" value="Helicase_C"/>
    <property type="match status" value="1"/>
</dbReference>
<evidence type="ECO:0000256" key="10">
    <source>
        <dbReference type="SAM" id="MobiDB-lite"/>
    </source>
</evidence>
<keyword evidence="8" id="KW-0067">ATP-binding</keyword>
<evidence type="ECO:0000256" key="4">
    <source>
        <dbReference type="ARBA" id="ARBA00022771"/>
    </source>
</evidence>
<dbReference type="SUPFAM" id="SSF52540">
    <property type="entry name" value="P-loop containing nucleoside triphosphate hydrolases"/>
    <property type="match status" value="1"/>
</dbReference>
<dbReference type="SMART" id="SM00184">
    <property type="entry name" value="RING"/>
    <property type="match status" value="1"/>
</dbReference>
<proteinExistence type="predicted"/>
<dbReference type="GO" id="GO:0006289">
    <property type="term" value="P:nucleotide-excision repair"/>
    <property type="evidence" value="ECO:0007669"/>
    <property type="project" value="TreeGrafter"/>
</dbReference>
<dbReference type="Gene3D" id="3.30.40.10">
    <property type="entry name" value="Zinc/RING finger domain, C3HC4 (zinc finger)"/>
    <property type="match status" value="1"/>
</dbReference>
<reference evidence="13 15" key="1">
    <citation type="journal article" date="2012" name="Nature">
        <title>Algal genomes reveal evolutionary mosaicism and the fate of nucleomorphs.</title>
        <authorList>
            <consortium name="DOE Joint Genome Institute"/>
            <person name="Curtis B.A."/>
            <person name="Tanifuji G."/>
            <person name="Burki F."/>
            <person name="Gruber A."/>
            <person name="Irimia M."/>
            <person name="Maruyama S."/>
            <person name="Arias M.C."/>
            <person name="Ball S.G."/>
            <person name="Gile G.H."/>
            <person name="Hirakawa Y."/>
            <person name="Hopkins J.F."/>
            <person name="Kuo A."/>
            <person name="Rensing S.A."/>
            <person name="Schmutz J."/>
            <person name="Symeonidi A."/>
            <person name="Elias M."/>
            <person name="Eveleigh R.J."/>
            <person name="Herman E.K."/>
            <person name="Klute M.J."/>
            <person name="Nakayama T."/>
            <person name="Obornik M."/>
            <person name="Reyes-Prieto A."/>
            <person name="Armbrust E.V."/>
            <person name="Aves S.J."/>
            <person name="Beiko R.G."/>
            <person name="Coutinho P."/>
            <person name="Dacks J.B."/>
            <person name="Durnford D.G."/>
            <person name="Fast N.M."/>
            <person name="Green B.R."/>
            <person name="Grisdale C.J."/>
            <person name="Hempel F."/>
            <person name="Henrissat B."/>
            <person name="Hoppner M.P."/>
            <person name="Ishida K."/>
            <person name="Kim E."/>
            <person name="Koreny L."/>
            <person name="Kroth P.G."/>
            <person name="Liu Y."/>
            <person name="Malik S.B."/>
            <person name="Maier U.G."/>
            <person name="McRose D."/>
            <person name="Mock T."/>
            <person name="Neilson J.A."/>
            <person name="Onodera N.T."/>
            <person name="Poole A.M."/>
            <person name="Pritham E.J."/>
            <person name="Richards T.A."/>
            <person name="Rocap G."/>
            <person name="Roy S.W."/>
            <person name="Sarai C."/>
            <person name="Schaack S."/>
            <person name="Shirato S."/>
            <person name="Slamovits C.H."/>
            <person name="Spencer D.F."/>
            <person name="Suzuki S."/>
            <person name="Worden A.Z."/>
            <person name="Zauner S."/>
            <person name="Barry K."/>
            <person name="Bell C."/>
            <person name="Bharti A.K."/>
            <person name="Crow J.A."/>
            <person name="Grimwood J."/>
            <person name="Kramer R."/>
            <person name="Lindquist E."/>
            <person name="Lucas S."/>
            <person name="Salamov A."/>
            <person name="McFadden G.I."/>
            <person name="Lane C.E."/>
            <person name="Keeling P.J."/>
            <person name="Gray M.W."/>
            <person name="Grigoriev I.V."/>
            <person name="Archibald J.M."/>
        </authorList>
    </citation>
    <scope>NUCLEOTIDE SEQUENCE</scope>
    <source>
        <strain evidence="13 15">CCMP2712</strain>
    </source>
</reference>
<keyword evidence="3" id="KW-0547">Nucleotide-binding</keyword>
<dbReference type="InterPro" id="IPR001650">
    <property type="entry name" value="Helicase_C-like"/>
</dbReference>
<comment type="subcellular location">
    <subcellularLocation>
        <location evidence="1">Plastid</location>
        <location evidence="1">Chloroplast</location>
    </subcellularLocation>
</comment>
<dbReference type="GO" id="GO:0005634">
    <property type="term" value="C:nucleus"/>
    <property type="evidence" value="ECO:0007669"/>
    <property type="project" value="TreeGrafter"/>
</dbReference>
<dbReference type="SUPFAM" id="SSF57850">
    <property type="entry name" value="RING/U-box"/>
    <property type="match status" value="1"/>
</dbReference>
<feature type="domain" description="RING-type" evidence="11">
    <location>
        <begin position="115"/>
        <end position="157"/>
    </location>
</feature>
<dbReference type="PANTHER" id="PTHR45626">
    <property type="entry name" value="TRANSCRIPTION TERMINATION FACTOR 2-RELATED"/>
    <property type="match status" value="1"/>
</dbReference>
<dbReference type="STRING" id="905079.L1IQA2"/>
<organism evidence="13">
    <name type="scientific">Guillardia theta (strain CCMP2712)</name>
    <name type="common">Cryptophyte</name>
    <dbReference type="NCBI Taxonomy" id="905079"/>
    <lineage>
        <taxon>Eukaryota</taxon>
        <taxon>Cryptophyceae</taxon>
        <taxon>Pyrenomonadales</taxon>
        <taxon>Geminigeraceae</taxon>
        <taxon>Guillardia</taxon>
    </lineage>
</organism>
<dbReference type="InterPro" id="IPR018957">
    <property type="entry name" value="Znf_C3HC4_RING-type"/>
</dbReference>
<evidence type="ECO:0000256" key="5">
    <source>
        <dbReference type="ARBA" id="ARBA00022801"/>
    </source>
</evidence>
<sequence>QVLDRILLRRTKLGRAEDIVLPPKVIILRKDFFDPFESDFYQSLYTQSQTQFNAYVQQGTILNNYAHIFDLLIRLRQAVNHPYLVQYSEKNYLASQAAAAAGAAAGADSQDSEQCGLCKDEAEDKVVSACKHCFCRSCIEEYVASAPCSPVTCPTCEQVLSVDLSPKEAPPTPTAPPPAPSRSGKAPRIMQRFSRLDDFKSSTKIEALMEELELLVENDSSAKAIVFSQFVSMLDLIAYRLELLPPPHSSQLAGIRVVKLDGRMTFDARDRHIASFCEDADTRVFLISLKAGGVALNLTVASAVYIMDPWWNPAVEFQAMDRIHRLGQYKPIKVVRFVIEDTIEDRILRLQEKKRLVFESTVGRSSEALAKLTEADMKFLFS</sequence>
<dbReference type="GO" id="GO:0009507">
    <property type="term" value="C:chloroplast"/>
    <property type="evidence" value="ECO:0007669"/>
    <property type="project" value="UniProtKB-SubCell"/>
</dbReference>
<dbReference type="PaxDb" id="55529-EKX38257"/>
<dbReference type="PROSITE" id="PS50089">
    <property type="entry name" value="ZF_RING_2"/>
    <property type="match status" value="1"/>
</dbReference>
<reference evidence="15" key="2">
    <citation type="submission" date="2012-11" db="EMBL/GenBank/DDBJ databases">
        <authorList>
            <person name="Kuo A."/>
            <person name="Curtis B.A."/>
            <person name="Tanifuji G."/>
            <person name="Burki F."/>
            <person name="Gruber A."/>
            <person name="Irimia M."/>
            <person name="Maruyama S."/>
            <person name="Arias M.C."/>
            <person name="Ball S.G."/>
            <person name="Gile G.H."/>
            <person name="Hirakawa Y."/>
            <person name="Hopkins J.F."/>
            <person name="Rensing S.A."/>
            <person name="Schmutz J."/>
            <person name="Symeonidi A."/>
            <person name="Elias M."/>
            <person name="Eveleigh R.J."/>
            <person name="Herman E.K."/>
            <person name="Klute M.J."/>
            <person name="Nakayama T."/>
            <person name="Obornik M."/>
            <person name="Reyes-Prieto A."/>
            <person name="Armbrust E.V."/>
            <person name="Aves S.J."/>
            <person name="Beiko R.G."/>
            <person name="Coutinho P."/>
            <person name="Dacks J.B."/>
            <person name="Durnford D.G."/>
            <person name="Fast N.M."/>
            <person name="Green B.R."/>
            <person name="Grisdale C."/>
            <person name="Hempe F."/>
            <person name="Henrissat B."/>
            <person name="Hoppner M.P."/>
            <person name="Ishida K.-I."/>
            <person name="Kim E."/>
            <person name="Koreny L."/>
            <person name="Kroth P.G."/>
            <person name="Liu Y."/>
            <person name="Malik S.-B."/>
            <person name="Maier U.G."/>
            <person name="McRose D."/>
            <person name="Mock T."/>
            <person name="Neilson J.A."/>
            <person name="Onodera N.T."/>
            <person name="Poole A.M."/>
            <person name="Pritham E.J."/>
            <person name="Richards T.A."/>
            <person name="Rocap G."/>
            <person name="Roy S.W."/>
            <person name="Sarai C."/>
            <person name="Schaack S."/>
            <person name="Shirato S."/>
            <person name="Slamovits C.H."/>
            <person name="Spencer D.F."/>
            <person name="Suzuki S."/>
            <person name="Worden A.Z."/>
            <person name="Zauner S."/>
            <person name="Barry K."/>
            <person name="Bell C."/>
            <person name="Bharti A.K."/>
            <person name="Crow J.A."/>
            <person name="Grimwood J."/>
            <person name="Kramer R."/>
            <person name="Lindquist E."/>
            <person name="Lucas S."/>
            <person name="Salamov A."/>
            <person name="McFadden G.I."/>
            <person name="Lane C.E."/>
            <person name="Keeling P.J."/>
            <person name="Gray M.W."/>
            <person name="Grigoriev I.V."/>
            <person name="Archibald J.M."/>
        </authorList>
    </citation>
    <scope>NUCLEOTIDE SEQUENCE</scope>
    <source>
        <strain evidence="15">CCMP2712</strain>
    </source>
</reference>
<dbReference type="InterPro" id="IPR001841">
    <property type="entry name" value="Znf_RING"/>
</dbReference>
<evidence type="ECO:0008006" key="16">
    <source>
        <dbReference type="Google" id="ProtNLM"/>
    </source>
</evidence>
<evidence type="ECO:0000256" key="3">
    <source>
        <dbReference type="ARBA" id="ARBA00022741"/>
    </source>
</evidence>
<dbReference type="CDD" id="cd18793">
    <property type="entry name" value="SF2_C_SNF"/>
    <property type="match status" value="1"/>
</dbReference>
<evidence type="ECO:0000256" key="1">
    <source>
        <dbReference type="ARBA" id="ARBA00004229"/>
    </source>
</evidence>
<dbReference type="GO" id="GO:0005524">
    <property type="term" value="F:ATP binding"/>
    <property type="evidence" value="ECO:0007669"/>
    <property type="project" value="UniProtKB-KW"/>
</dbReference>
<keyword evidence="4 9" id="KW-0863">Zinc-finger</keyword>
<keyword evidence="5" id="KW-0378">Hydrolase</keyword>
<name>L1IQA2_GUITC</name>
<feature type="compositionally biased region" description="Pro residues" evidence="10">
    <location>
        <begin position="168"/>
        <end position="180"/>
    </location>
</feature>
<dbReference type="EnsemblProtists" id="EKX38257">
    <property type="protein sequence ID" value="EKX38257"/>
    <property type="gene ID" value="GUITHDRAFT_77334"/>
</dbReference>
<evidence type="ECO:0000256" key="6">
    <source>
        <dbReference type="ARBA" id="ARBA00022806"/>
    </source>
</evidence>
<feature type="non-terminal residue" evidence="13">
    <location>
        <position position="1"/>
    </location>
</feature>
<feature type="domain" description="Helicase C-terminal" evidence="12">
    <location>
        <begin position="208"/>
        <end position="370"/>
    </location>
</feature>
<dbReference type="HOGENOM" id="CLU_000315_2_8_1"/>
<evidence type="ECO:0000256" key="2">
    <source>
        <dbReference type="ARBA" id="ARBA00022723"/>
    </source>
</evidence>
<dbReference type="GeneID" id="17294986"/>
<dbReference type="GO" id="GO:0016787">
    <property type="term" value="F:hydrolase activity"/>
    <property type="evidence" value="ECO:0007669"/>
    <property type="project" value="UniProtKB-KW"/>
</dbReference>
<dbReference type="AlphaFoldDB" id="L1IQA2"/>
<evidence type="ECO:0000259" key="11">
    <source>
        <dbReference type="PROSITE" id="PS50089"/>
    </source>
</evidence>
<evidence type="ECO:0000313" key="15">
    <source>
        <dbReference type="Proteomes" id="UP000011087"/>
    </source>
</evidence>
<dbReference type="eggNOG" id="KOG1002">
    <property type="taxonomic scope" value="Eukaryota"/>
</dbReference>
<dbReference type="Pfam" id="PF00097">
    <property type="entry name" value="zf-C3HC4"/>
    <property type="match status" value="1"/>
</dbReference>
<dbReference type="KEGG" id="gtt:GUITHDRAFT_77334"/>
<feature type="region of interest" description="Disordered" evidence="10">
    <location>
        <begin position="166"/>
        <end position="186"/>
    </location>
</feature>
<dbReference type="PROSITE" id="PS00518">
    <property type="entry name" value="ZF_RING_1"/>
    <property type="match status" value="1"/>
</dbReference>
<evidence type="ECO:0000313" key="13">
    <source>
        <dbReference type="EMBL" id="EKX38257.1"/>
    </source>
</evidence>
<dbReference type="GO" id="GO:0008270">
    <property type="term" value="F:zinc ion binding"/>
    <property type="evidence" value="ECO:0007669"/>
    <property type="project" value="UniProtKB-KW"/>
</dbReference>
<accession>L1IQA2</accession>
<dbReference type="InterPro" id="IPR050628">
    <property type="entry name" value="SNF2_RAD54_helicase_TF"/>
</dbReference>
<dbReference type="InterPro" id="IPR013083">
    <property type="entry name" value="Znf_RING/FYVE/PHD"/>
</dbReference>
<gene>
    <name evidence="13" type="ORF">GUITHDRAFT_77334</name>
</gene>
<keyword evidence="15" id="KW-1185">Reference proteome</keyword>
<dbReference type="PROSITE" id="PS51194">
    <property type="entry name" value="HELICASE_CTER"/>
    <property type="match status" value="1"/>
</dbReference>
<dbReference type="Proteomes" id="UP000011087">
    <property type="component" value="Unassembled WGS sequence"/>
</dbReference>
<dbReference type="RefSeq" id="XP_005825237.1">
    <property type="nucleotide sequence ID" value="XM_005825180.1"/>
</dbReference>
<evidence type="ECO:0000256" key="7">
    <source>
        <dbReference type="ARBA" id="ARBA00022833"/>
    </source>
</evidence>
<dbReference type="SMART" id="SM00490">
    <property type="entry name" value="HELICc"/>
    <property type="match status" value="1"/>
</dbReference>
<dbReference type="Gene3D" id="3.40.50.300">
    <property type="entry name" value="P-loop containing nucleotide triphosphate hydrolases"/>
    <property type="match status" value="1"/>
</dbReference>
<evidence type="ECO:0000259" key="12">
    <source>
        <dbReference type="PROSITE" id="PS51194"/>
    </source>
</evidence>
<dbReference type="InterPro" id="IPR049730">
    <property type="entry name" value="SNF2/RAD54-like_C"/>
</dbReference>
<dbReference type="OMA" id="NTHIRAG"/>
<dbReference type="OrthoDB" id="448448at2759"/>
<dbReference type="PANTHER" id="PTHR45626:SF12">
    <property type="entry name" value="DNA REPAIR PROTEIN RAD16"/>
    <property type="match status" value="1"/>
</dbReference>
<evidence type="ECO:0000313" key="14">
    <source>
        <dbReference type="EnsemblProtists" id="EKX38257"/>
    </source>
</evidence>
<keyword evidence="2" id="KW-0479">Metal-binding</keyword>
<protein>
    <recommendedName>
        <fullName evidence="16">RING-type domain-containing protein</fullName>
    </recommendedName>
</protein>